<feature type="compositionally biased region" description="Low complexity" evidence="1">
    <location>
        <begin position="10"/>
        <end position="26"/>
    </location>
</feature>
<dbReference type="EMBL" id="BPLR01019533">
    <property type="protein sequence ID" value="GIX68898.1"/>
    <property type="molecule type" value="Genomic_DNA"/>
</dbReference>
<dbReference type="Proteomes" id="UP001054945">
    <property type="component" value="Unassembled WGS sequence"/>
</dbReference>
<evidence type="ECO:0000313" key="3">
    <source>
        <dbReference type="Proteomes" id="UP001054945"/>
    </source>
</evidence>
<evidence type="ECO:0000256" key="1">
    <source>
        <dbReference type="SAM" id="MobiDB-lite"/>
    </source>
</evidence>
<protein>
    <submittedName>
        <fullName evidence="2">Uncharacterized protein</fullName>
    </submittedName>
</protein>
<organism evidence="2 3">
    <name type="scientific">Caerostris extrusa</name>
    <name type="common">Bark spider</name>
    <name type="synonym">Caerostris bankana</name>
    <dbReference type="NCBI Taxonomy" id="172846"/>
    <lineage>
        <taxon>Eukaryota</taxon>
        <taxon>Metazoa</taxon>
        <taxon>Ecdysozoa</taxon>
        <taxon>Arthropoda</taxon>
        <taxon>Chelicerata</taxon>
        <taxon>Arachnida</taxon>
        <taxon>Araneae</taxon>
        <taxon>Araneomorphae</taxon>
        <taxon>Entelegynae</taxon>
        <taxon>Araneoidea</taxon>
        <taxon>Araneidae</taxon>
        <taxon>Caerostris</taxon>
    </lineage>
</organism>
<evidence type="ECO:0000313" key="2">
    <source>
        <dbReference type="EMBL" id="GIX68898.1"/>
    </source>
</evidence>
<dbReference type="AlphaFoldDB" id="A0AAV4MAI0"/>
<sequence>MLSSACRLNSSPQRTSTRSVSPTTPRYEIPGNPRRRHSERVRLDSLVLVWTPLPLLSAKTLRATNYGISTIYLYEVPRDLGGLGGRSTGFSGTSSGGRFWGACENLFDVQKTRL</sequence>
<comment type="caution">
    <text evidence="2">The sequence shown here is derived from an EMBL/GenBank/DDBJ whole genome shotgun (WGS) entry which is preliminary data.</text>
</comment>
<feature type="region of interest" description="Disordered" evidence="1">
    <location>
        <begin position="1"/>
        <end position="35"/>
    </location>
</feature>
<gene>
    <name evidence="2" type="ORF">CEXT_546461</name>
</gene>
<proteinExistence type="predicted"/>
<reference evidence="2 3" key="1">
    <citation type="submission" date="2021-06" db="EMBL/GenBank/DDBJ databases">
        <title>Caerostris extrusa draft genome.</title>
        <authorList>
            <person name="Kono N."/>
            <person name="Arakawa K."/>
        </authorList>
    </citation>
    <scope>NUCLEOTIDE SEQUENCE [LARGE SCALE GENOMIC DNA]</scope>
</reference>
<accession>A0AAV4MAI0</accession>
<name>A0AAV4MAI0_CAEEX</name>
<keyword evidence="3" id="KW-1185">Reference proteome</keyword>